<name>E0E234_9FIRM</name>
<dbReference type="Proteomes" id="UP000003244">
    <property type="component" value="Unassembled WGS sequence"/>
</dbReference>
<evidence type="ECO:0000256" key="1">
    <source>
        <dbReference type="ARBA" id="ARBA00010555"/>
    </source>
</evidence>
<organism evidence="8 9">
    <name type="scientific">Peptostreptococcus stomatis DSM 17678</name>
    <dbReference type="NCBI Taxonomy" id="596315"/>
    <lineage>
        <taxon>Bacteria</taxon>
        <taxon>Bacillati</taxon>
        <taxon>Bacillota</taxon>
        <taxon>Clostridia</taxon>
        <taxon>Peptostreptococcales</taxon>
        <taxon>Peptostreptococcaceae</taxon>
        <taxon>Peptostreptococcus</taxon>
    </lineage>
</organism>
<keyword evidence="6" id="KW-0235">DNA replication</keyword>
<dbReference type="SUPFAM" id="SSF56300">
    <property type="entry name" value="Metallo-dependent phosphatases"/>
    <property type="match status" value="1"/>
</dbReference>
<dbReference type="GO" id="GO:0004519">
    <property type="term" value="F:endonuclease activity"/>
    <property type="evidence" value="ECO:0007669"/>
    <property type="project" value="UniProtKB-KW"/>
</dbReference>
<dbReference type="NCBIfam" id="TIGR00619">
    <property type="entry name" value="sbcd"/>
    <property type="match status" value="1"/>
</dbReference>
<evidence type="ECO:0000313" key="9">
    <source>
        <dbReference type="Proteomes" id="UP000003244"/>
    </source>
</evidence>
<dbReference type="GO" id="GO:0006260">
    <property type="term" value="P:DNA replication"/>
    <property type="evidence" value="ECO:0007669"/>
    <property type="project" value="UniProtKB-KW"/>
</dbReference>
<reference evidence="8 9" key="1">
    <citation type="submission" date="2010-08" db="EMBL/GenBank/DDBJ databases">
        <authorList>
            <person name="Harkins D.M."/>
            <person name="Madupu R."/>
            <person name="Durkin A.S."/>
            <person name="Torralba M."/>
            <person name="Methe B."/>
            <person name="Sutton G.G."/>
            <person name="Nelson K.E."/>
        </authorList>
    </citation>
    <scope>NUCLEOTIDE SEQUENCE [LARGE SCALE GENOMIC DNA]</scope>
    <source>
        <strain evidence="8 9">DSM 17678</strain>
    </source>
</reference>
<keyword evidence="3 6" id="KW-0540">Nuclease</keyword>
<dbReference type="GO" id="GO:0006310">
    <property type="term" value="P:DNA recombination"/>
    <property type="evidence" value="ECO:0007669"/>
    <property type="project" value="UniProtKB-KW"/>
</dbReference>
<dbReference type="GeneID" id="84800275"/>
<dbReference type="InterPro" id="IPR004593">
    <property type="entry name" value="SbcD"/>
</dbReference>
<sequence length="407" mass="46747">MRILHTSDWHLGKTLEGHDRHDEQVRFCDNLIDLVEENNVDLVLIAGDIYDSYNPPSSAESLFYRTIERLAKDGSRPVFIIAGNHDNPDRLESVRPLVEGLGITILGYPRSQATRGKYRGFSIEEAQPCFTKIAIGDQKINIISLPYPSEKRLNEAYDQTDDINEMQESYTKKVGRIFRDLEKFYRDDEINIAVSHIFVVGSAISDSERRIELGGSLLVEKSDLPARSQYTALGHIHKPQRISKEYRAYYSGSPIQYSKNERSSSKSVYLVDLEPGQEPDVNQVLLDNYRPICLFKATSLDQAMAICEERSGQDIFAYFEIETNDSIDLESIRKMKKLMKNIIEIKPVLKGSQDWVKKEMVDISRASIGQYFVDFYKEENEGRAPRQDLIDLFNKLISREDIDHETN</sequence>
<dbReference type="PANTHER" id="PTHR30337:SF0">
    <property type="entry name" value="NUCLEASE SBCCD SUBUNIT D"/>
    <property type="match status" value="1"/>
</dbReference>
<accession>E0E234</accession>
<dbReference type="InterPro" id="IPR004843">
    <property type="entry name" value="Calcineurin-like_PHP"/>
</dbReference>
<dbReference type="InterPro" id="IPR041796">
    <property type="entry name" value="Mre11_N"/>
</dbReference>
<dbReference type="EMBL" id="ADGQ01000030">
    <property type="protein sequence ID" value="EFM65041.1"/>
    <property type="molecule type" value="Genomic_DNA"/>
</dbReference>
<dbReference type="OrthoDB" id="9773856at2"/>
<evidence type="ECO:0000256" key="2">
    <source>
        <dbReference type="ARBA" id="ARBA00013365"/>
    </source>
</evidence>
<evidence type="ECO:0000256" key="6">
    <source>
        <dbReference type="RuleBase" id="RU363069"/>
    </source>
</evidence>
<keyword evidence="6" id="KW-0233">DNA recombination</keyword>
<keyword evidence="6" id="KW-0255">Endonuclease</keyword>
<comment type="function">
    <text evidence="6">SbcCD cleaves DNA hairpin structures. These structures can inhibit DNA replication and are intermediates in certain DNA recombination reactions. The complex acts as a 3'-&gt;5' double strand exonuclease that can open hairpins. It also has a 5' single-strand endonuclease activity.</text>
</comment>
<dbReference type="STRING" id="596315.HMPREF0634_1586"/>
<evidence type="ECO:0000259" key="7">
    <source>
        <dbReference type="Pfam" id="PF00149"/>
    </source>
</evidence>
<comment type="caution">
    <text evidence="8">The sequence shown here is derived from an EMBL/GenBank/DDBJ whole genome shotgun (WGS) entry which is preliminary data.</text>
</comment>
<evidence type="ECO:0000256" key="5">
    <source>
        <dbReference type="ARBA" id="ARBA00022839"/>
    </source>
</evidence>
<protein>
    <recommendedName>
        <fullName evidence="2 6">Nuclease SbcCD subunit D</fullName>
    </recommendedName>
</protein>
<dbReference type="CDD" id="cd00840">
    <property type="entry name" value="MPP_Mre11_N"/>
    <property type="match status" value="1"/>
</dbReference>
<evidence type="ECO:0000256" key="3">
    <source>
        <dbReference type="ARBA" id="ARBA00022722"/>
    </source>
</evidence>
<comment type="similarity">
    <text evidence="1 6">Belongs to the SbcD family.</text>
</comment>
<dbReference type="eggNOG" id="COG0420">
    <property type="taxonomic scope" value="Bacteria"/>
</dbReference>
<feature type="domain" description="Calcineurin-like phosphoesterase" evidence="7">
    <location>
        <begin position="1"/>
        <end position="238"/>
    </location>
</feature>
<proteinExistence type="inferred from homology"/>
<gene>
    <name evidence="6 8" type="primary">sbcD</name>
    <name evidence="8" type="ORF">HMPREF0634_1586</name>
</gene>
<dbReference type="GO" id="GO:0008408">
    <property type="term" value="F:3'-5' exonuclease activity"/>
    <property type="evidence" value="ECO:0007669"/>
    <property type="project" value="InterPro"/>
</dbReference>
<keyword evidence="4 6" id="KW-0378">Hydrolase</keyword>
<dbReference type="Gene3D" id="3.60.21.10">
    <property type="match status" value="1"/>
</dbReference>
<comment type="subunit">
    <text evidence="6">Heterodimer of SbcC and SbcD.</text>
</comment>
<evidence type="ECO:0000256" key="4">
    <source>
        <dbReference type="ARBA" id="ARBA00022801"/>
    </source>
</evidence>
<evidence type="ECO:0000313" key="8">
    <source>
        <dbReference type="EMBL" id="EFM65041.1"/>
    </source>
</evidence>
<keyword evidence="9" id="KW-1185">Reference proteome</keyword>
<keyword evidence="5 6" id="KW-0269">Exonuclease</keyword>
<dbReference type="InterPro" id="IPR029052">
    <property type="entry name" value="Metallo-depent_PP-like"/>
</dbReference>
<dbReference type="PANTHER" id="PTHR30337">
    <property type="entry name" value="COMPONENT OF ATP-DEPENDENT DSDNA EXONUCLEASE"/>
    <property type="match status" value="1"/>
</dbReference>
<dbReference type="RefSeq" id="WP_007788784.1">
    <property type="nucleotide sequence ID" value="NZ_ADGQ01000030.1"/>
</dbReference>
<dbReference type="Pfam" id="PF00149">
    <property type="entry name" value="Metallophos"/>
    <property type="match status" value="1"/>
</dbReference>
<dbReference type="AlphaFoldDB" id="E0E234"/>
<dbReference type="InterPro" id="IPR050535">
    <property type="entry name" value="DNA_Repair-Maintenance_Comp"/>
</dbReference>